<dbReference type="EMBL" id="VICD02000121">
    <property type="protein sequence ID" value="KAB8191704.1"/>
    <property type="molecule type" value="Genomic_DNA"/>
</dbReference>
<dbReference type="InterPro" id="IPR005097">
    <property type="entry name" value="Sacchrp_dh_NADP-bd"/>
</dbReference>
<reference evidence="3 4" key="1">
    <citation type="submission" date="2019-10" db="EMBL/GenBank/DDBJ databases">
        <title>Lysobacter alkalisoli sp. nov., isolated from saline-alkaline soil.</title>
        <authorList>
            <person name="Sun J.-Q."/>
        </authorList>
    </citation>
    <scope>NUCLEOTIDE SEQUENCE [LARGE SCALE GENOMIC DNA]</scope>
    <source>
        <strain evidence="3 4">KCTC 42381</strain>
    </source>
</reference>
<feature type="region of interest" description="Disordered" evidence="1">
    <location>
        <begin position="1"/>
        <end position="43"/>
    </location>
</feature>
<accession>A0A508B399</accession>
<gene>
    <name evidence="3" type="ORF">FKV24_007750</name>
</gene>
<evidence type="ECO:0000259" key="2">
    <source>
        <dbReference type="Pfam" id="PF03435"/>
    </source>
</evidence>
<feature type="region of interest" description="Disordered" evidence="1">
    <location>
        <begin position="424"/>
        <end position="445"/>
    </location>
</feature>
<dbReference type="AlphaFoldDB" id="A0A508B399"/>
<dbReference type="Pfam" id="PF03435">
    <property type="entry name" value="Sacchrp_dh_NADP"/>
    <property type="match status" value="1"/>
</dbReference>
<dbReference type="PANTHER" id="PTHR43796">
    <property type="entry name" value="CARBOXYNORSPERMIDINE SYNTHASE"/>
    <property type="match status" value="1"/>
</dbReference>
<dbReference type="SUPFAM" id="SSF51735">
    <property type="entry name" value="NAD(P)-binding Rossmann-fold domains"/>
    <property type="match status" value="1"/>
</dbReference>
<proteinExistence type="predicted"/>
<comment type="caution">
    <text evidence="3">The sequence shown here is derived from an EMBL/GenBank/DDBJ whole genome shotgun (WGS) entry which is preliminary data.</text>
</comment>
<evidence type="ECO:0000313" key="3">
    <source>
        <dbReference type="EMBL" id="KAB8191704.1"/>
    </source>
</evidence>
<feature type="compositionally biased region" description="Basic residues" evidence="1">
    <location>
        <begin position="1"/>
        <end position="19"/>
    </location>
</feature>
<sequence>MRSRGGRFKRGSRMRRRPFRDRDTPRQPDRGRRARTPPRGYRPILPYHGRMRILILGGYGQFGGRISRTLAADAGFEILVAGRDGDRARRFIDASGVCGRTMRPLRLDASDDAAVAQSFEQRRPDLVIHTAGPFQGQDCTPDGYRVARAALRAGAHYIDLADARAFVAGFAALEDEAKAAGRRAVSGASSVPGLSAAVIEAHLHRFTRLDAVEAGISPGNRTPRGLATTRAILGYVGRPYPALLHGRRRTVHGWQSLRRLGLPGLGTRWLARCEVPDLDVLPARYPSLEHCDFRAGLELRRMHFGLWLGSWAVRARLLPSLQPWAGPLLRLSERWLDAGSDTGLMHVDMHGIGESGDALSLRWQMILRDGDGPQVPCTAAIVLARKLARGALAGAGAGPCLDLFTLDEYLSALDGFAVETRTGELEHRRSGYQPGSRHPPGSSQP</sequence>
<dbReference type="Proteomes" id="UP000320431">
    <property type="component" value="Unassembled WGS sequence"/>
</dbReference>
<organism evidence="3 4">
    <name type="scientific">Marilutibacter maris</name>
    <dbReference type="NCBI Taxonomy" id="1605891"/>
    <lineage>
        <taxon>Bacteria</taxon>
        <taxon>Pseudomonadati</taxon>
        <taxon>Pseudomonadota</taxon>
        <taxon>Gammaproteobacteria</taxon>
        <taxon>Lysobacterales</taxon>
        <taxon>Lysobacteraceae</taxon>
        <taxon>Marilutibacter</taxon>
    </lineage>
</organism>
<dbReference type="InterPro" id="IPR036291">
    <property type="entry name" value="NAD(P)-bd_dom_sf"/>
</dbReference>
<evidence type="ECO:0000256" key="1">
    <source>
        <dbReference type="SAM" id="MobiDB-lite"/>
    </source>
</evidence>
<name>A0A508B399_9GAMM</name>
<protein>
    <submittedName>
        <fullName evidence="3">KR domain-containing protein</fullName>
    </submittedName>
</protein>
<dbReference type="PANTHER" id="PTHR43796:SF2">
    <property type="entry name" value="CARBOXYNORSPERMIDINE SYNTHASE"/>
    <property type="match status" value="1"/>
</dbReference>
<feature type="domain" description="Saccharopine dehydrogenase NADP binding" evidence="2">
    <location>
        <begin position="53"/>
        <end position="185"/>
    </location>
</feature>
<dbReference type="Gene3D" id="3.40.50.720">
    <property type="entry name" value="NAD(P)-binding Rossmann-like Domain"/>
    <property type="match status" value="1"/>
</dbReference>
<evidence type="ECO:0000313" key="4">
    <source>
        <dbReference type="Proteomes" id="UP000320431"/>
    </source>
</evidence>
<feature type="compositionally biased region" description="Basic and acidic residues" evidence="1">
    <location>
        <begin position="20"/>
        <end position="31"/>
    </location>
</feature>